<proteinExistence type="predicted"/>
<feature type="region of interest" description="Disordered" evidence="1">
    <location>
        <begin position="212"/>
        <end position="240"/>
    </location>
</feature>
<accession>A0AA38GWB6</accession>
<dbReference type="PANTHER" id="PTHR33130">
    <property type="entry name" value="PUTATIVE (DUF1639)-RELATED"/>
    <property type="match status" value="1"/>
</dbReference>
<evidence type="ECO:0000256" key="1">
    <source>
        <dbReference type="SAM" id="MobiDB-lite"/>
    </source>
</evidence>
<name>A0AA38GWB6_TAXCH</name>
<evidence type="ECO:0000313" key="2">
    <source>
        <dbReference type="EMBL" id="KAH9330338.1"/>
    </source>
</evidence>
<dbReference type="AlphaFoldDB" id="A0AA38GWB6"/>
<feature type="compositionally biased region" description="Basic and acidic residues" evidence="1">
    <location>
        <begin position="212"/>
        <end position="221"/>
    </location>
</feature>
<feature type="compositionally biased region" description="Polar residues" evidence="1">
    <location>
        <begin position="222"/>
        <end position="237"/>
    </location>
</feature>
<dbReference type="Pfam" id="PF07797">
    <property type="entry name" value="DUF1639"/>
    <property type="match status" value="1"/>
</dbReference>
<dbReference type="PANTHER" id="PTHR33130:SF33">
    <property type="entry name" value="PUTATIVE (DUF1639)-RELATED"/>
    <property type="match status" value="1"/>
</dbReference>
<feature type="region of interest" description="Disordered" evidence="1">
    <location>
        <begin position="125"/>
        <end position="166"/>
    </location>
</feature>
<comment type="caution">
    <text evidence="2">The sequence shown here is derived from an EMBL/GenBank/DDBJ whole genome shotgun (WGS) entry which is preliminary data.</text>
</comment>
<reference evidence="2 3" key="1">
    <citation type="journal article" date="2021" name="Nat. Plants">
        <title>The Taxus genome provides insights into paclitaxel biosynthesis.</title>
        <authorList>
            <person name="Xiong X."/>
            <person name="Gou J."/>
            <person name="Liao Q."/>
            <person name="Li Y."/>
            <person name="Zhou Q."/>
            <person name="Bi G."/>
            <person name="Li C."/>
            <person name="Du R."/>
            <person name="Wang X."/>
            <person name="Sun T."/>
            <person name="Guo L."/>
            <person name="Liang H."/>
            <person name="Lu P."/>
            <person name="Wu Y."/>
            <person name="Zhang Z."/>
            <person name="Ro D.K."/>
            <person name="Shang Y."/>
            <person name="Huang S."/>
            <person name="Yan J."/>
        </authorList>
    </citation>
    <scope>NUCLEOTIDE SEQUENCE [LARGE SCALE GENOMIC DNA]</scope>
    <source>
        <strain evidence="2">Ta-2019</strain>
    </source>
</reference>
<sequence>FSGEKVQILALVVVFTTSKTTIDSSSLTFFLGPFWRFFLFTTFWDLSLEILRDILWVKDWCYRTGFGGLLDDSIVSALAMRFQAVSPACMPSSNGKKPKIICKKDDARENGRILNGSDFLEGKSGRLKGGSSTVHNGNTHKEMEYLNSPSDQVSEDGKSSQENQVPRKRVFEGTGDLLLQWGQNKRSRGYRADYNRNMVEEPSVKERKIIRIDRRSGRQEKQIASAQNPSAVHSRSTPLRPCTPVHDASAPGFIHRNSEDPSPSGNCVNLGNNGFFSDSRVFNRKADMHAPKSPEKVDKAVPGSLQTNCGLAAGIPRESTPSETEAFAHTEKVNLDMFEWPRIYISLSRKEKEDDFFAMKGSKLPQRPKKRAKNVDKILQYCFPGNWLSDLTKSRYEVREKKCVKKKPRGLKAMECLDSDSD</sequence>
<gene>
    <name evidence="2" type="ORF">KI387_002446</name>
</gene>
<dbReference type="EMBL" id="JAHRHJ020000001">
    <property type="protein sequence ID" value="KAH9330338.1"/>
    <property type="molecule type" value="Genomic_DNA"/>
</dbReference>
<evidence type="ECO:0000313" key="3">
    <source>
        <dbReference type="Proteomes" id="UP000824469"/>
    </source>
</evidence>
<organism evidence="2 3">
    <name type="scientific">Taxus chinensis</name>
    <name type="common">Chinese yew</name>
    <name type="synonym">Taxus wallichiana var. chinensis</name>
    <dbReference type="NCBI Taxonomy" id="29808"/>
    <lineage>
        <taxon>Eukaryota</taxon>
        <taxon>Viridiplantae</taxon>
        <taxon>Streptophyta</taxon>
        <taxon>Embryophyta</taxon>
        <taxon>Tracheophyta</taxon>
        <taxon>Spermatophyta</taxon>
        <taxon>Pinopsida</taxon>
        <taxon>Pinidae</taxon>
        <taxon>Conifers II</taxon>
        <taxon>Cupressales</taxon>
        <taxon>Taxaceae</taxon>
        <taxon>Taxus</taxon>
    </lineage>
</organism>
<dbReference type="InterPro" id="IPR012438">
    <property type="entry name" value="DUF1639"/>
</dbReference>
<feature type="non-terminal residue" evidence="2">
    <location>
        <position position="422"/>
    </location>
</feature>
<dbReference type="OMA" id="HAIGRHA"/>
<protein>
    <submittedName>
        <fullName evidence="2">Uncharacterized protein</fullName>
    </submittedName>
</protein>
<keyword evidence="3" id="KW-1185">Reference proteome</keyword>
<dbReference type="Proteomes" id="UP000824469">
    <property type="component" value="Unassembled WGS sequence"/>
</dbReference>